<feature type="domain" description="ATP-dependent DNA helicase RecG" evidence="3">
    <location>
        <begin position="94"/>
        <end position="153"/>
    </location>
</feature>
<name>A0A1F5B005_9BACT</name>
<proteinExistence type="predicted"/>
<keyword evidence="2" id="KW-0067">ATP-binding</keyword>
<sequence>MKKADILASVRSGNLKIIIGTHALIANTFSFHSLGLIVLDEQHRFGVAQRAKLAQLHQFRGRVGRSDHQSYCLLFQDEASQSVNGRLKALIDCNDGFLLAEKDLAIRGPGDFLGTRQWGAPDLAMASLTDVALIKAAREEALRILSEDPTLRKHPSLLAHLTTFTEKVHLE</sequence>
<evidence type="ECO:0000256" key="1">
    <source>
        <dbReference type="ARBA" id="ARBA00022801"/>
    </source>
</evidence>
<dbReference type="SUPFAM" id="SSF52540">
    <property type="entry name" value="P-loop containing nucleoside triphosphate hydrolases"/>
    <property type="match status" value="1"/>
</dbReference>
<comment type="caution">
    <text evidence="4">The sequence shown here is derived from an EMBL/GenBank/DDBJ whole genome shotgun (WGS) entry which is preliminary data.</text>
</comment>
<protein>
    <recommendedName>
        <fullName evidence="3">ATP-dependent DNA helicase RecG domain-containing protein</fullName>
    </recommendedName>
</protein>
<keyword evidence="1" id="KW-0378">Hydrolase</keyword>
<keyword evidence="2" id="KW-0547">Nucleotide-binding</keyword>
<evidence type="ECO:0000259" key="3">
    <source>
        <dbReference type="Pfam" id="PF19833"/>
    </source>
</evidence>
<reference evidence="4 5" key="1">
    <citation type="journal article" date="2016" name="Nat. Commun.">
        <title>Thousands of microbial genomes shed light on interconnected biogeochemical processes in an aquifer system.</title>
        <authorList>
            <person name="Anantharaman K."/>
            <person name="Brown C.T."/>
            <person name="Hug L.A."/>
            <person name="Sharon I."/>
            <person name="Castelle C.J."/>
            <person name="Probst A.J."/>
            <person name="Thomas B.C."/>
            <person name="Singh A."/>
            <person name="Wilkins M.J."/>
            <person name="Karaoz U."/>
            <person name="Brodie E.L."/>
            <person name="Williams K.H."/>
            <person name="Hubbard S.S."/>
            <person name="Banfield J.F."/>
        </authorList>
    </citation>
    <scope>NUCLEOTIDE SEQUENCE [LARGE SCALE GENOMIC DNA]</scope>
</reference>
<evidence type="ECO:0000313" key="4">
    <source>
        <dbReference type="EMBL" id="OGD23857.1"/>
    </source>
</evidence>
<keyword evidence="2" id="KW-0347">Helicase</keyword>
<organism evidence="4 5">
    <name type="scientific">Candidatus Azambacteria bacterium RBG_16_47_10</name>
    <dbReference type="NCBI Taxonomy" id="1797292"/>
    <lineage>
        <taxon>Bacteria</taxon>
        <taxon>Candidatus Azamiibacteriota</taxon>
    </lineage>
</organism>
<dbReference type="InterPro" id="IPR027417">
    <property type="entry name" value="P-loop_NTPase"/>
</dbReference>
<dbReference type="Gene3D" id="3.40.50.300">
    <property type="entry name" value="P-loop containing nucleotide triphosphate hydrolases"/>
    <property type="match status" value="2"/>
</dbReference>
<dbReference type="PANTHER" id="PTHR47964">
    <property type="entry name" value="ATP-DEPENDENT DNA HELICASE HOMOLOG RECG, CHLOROPLASTIC"/>
    <property type="match status" value="1"/>
</dbReference>
<dbReference type="GO" id="GO:0016787">
    <property type="term" value="F:hydrolase activity"/>
    <property type="evidence" value="ECO:0007669"/>
    <property type="project" value="UniProtKB-KW"/>
</dbReference>
<dbReference type="GO" id="GO:0006281">
    <property type="term" value="P:DNA repair"/>
    <property type="evidence" value="ECO:0007669"/>
    <property type="project" value="InterPro"/>
</dbReference>
<accession>A0A1F5B005</accession>
<dbReference type="Proteomes" id="UP000176639">
    <property type="component" value="Unassembled WGS sequence"/>
</dbReference>
<dbReference type="InterPro" id="IPR047112">
    <property type="entry name" value="RecG/Mfd"/>
</dbReference>
<dbReference type="EMBL" id="MEYI01000025">
    <property type="protein sequence ID" value="OGD23857.1"/>
    <property type="molecule type" value="Genomic_DNA"/>
</dbReference>
<evidence type="ECO:0000313" key="5">
    <source>
        <dbReference type="Proteomes" id="UP000176639"/>
    </source>
</evidence>
<dbReference type="AlphaFoldDB" id="A0A1F5B005"/>
<evidence type="ECO:0000256" key="2">
    <source>
        <dbReference type="ARBA" id="ARBA00022806"/>
    </source>
</evidence>
<dbReference type="GO" id="GO:0003678">
    <property type="term" value="F:DNA helicase activity"/>
    <property type="evidence" value="ECO:0007669"/>
    <property type="project" value="TreeGrafter"/>
</dbReference>
<dbReference type="PANTHER" id="PTHR47964:SF1">
    <property type="entry name" value="ATP-DEPENDENT DNA HELICASE HOMOLOG RECG, CHLOROPLASTIC"/>
    <property type="match status" value="1"/>
</dbReference>
<dbReference type="InterPro" id="IPR045562">
    <property type="entry name" value="RecG_dom3_C"/>
</dbReference>
<gene>
    <name evidence="4" type="ORF">A2Z10_02655</name>
</gene>
<dbReference type="Pfam" id="PF19833">
    <property type="entry name" value="RecG_dom3_C"/>
    <property type="match status" value="1"/>
</dbReference>